<protein>
    <recommendedName>
        <fullName evidence="1">Hikeshi-like C-terminal domain-containing protein</fullName>
    </recommendedName>
</protein>
<accession>A0A7S0GXE4</accession>
<dbReference type="Pfam" id="PF21057">
    <property type="entry name" value="Hikeshi-like_C"/>
    <property type="match status" value="1"/>
</dbReference>
<evidence type="ECO:0000313" key="2">
    <source>
        <dbReference type="EMBL" id="CAD8446076.1"/>
    </source>
</evidence>
<organism evidence="2">
    <name type="scientific">Micromonas pusilla</name>
    <name type="common">Picoplanktonic green alga</name>
    <name type="synonym">Chromulina pusilla</name>
    <dbReference type="NCBI Taxonomy" id="38833"/>
    <lineage>
        <taxon>Eukaryota</taxon>
        <taxon>Viridiplantae</taxon>
        <taxon>Chlorophyta</taxon>
        <taxon>Mamiellophyceae</taxon>
        <taxon>Mamiellales</taxon>
        <taxon>Mamiellaceae</taxon>
        <taxon>Micromonas</taxon>
    </lineage>
</organism>
<name>A0A7S0GXE4_MICPS</name>
<dbReference type="PANTHER" id="PTHR12925:SF0">
    <property type="entry name" value="PROTEIN HIKESHI"/>
    <property type="match status" value="1"/>
</dbReference>
<dbReference type="GO" id="GO:0061608">
    <property type="term" value="F:nuclear import signal receptor activity"/>
    <property type="evidence" value="ECO:0007669"/>
    <property type="project" value="TreeGrafter"/>
</dbReference>
<dbReference type="AlphaFoldDB" id="A0A7S0GXE4"/>
<reference evidence="2" key="1">
    <citation type="submission" date="2021-01" db="EMBL/GenBank/DDBJ databases">
        <authorList>
            <person name="Corre E."/>
            <person name="Pelletier E."/>
            <person name="Niang G."/>
            <person name="Scheremetjew M."/>
            <person name="Finn R."/>
            <person name="Kale V."/>
            <person name="Holt S."/>
            <person name="Cochrane G."/>
            <person name="Meng A."/>
            <person name="Brown T."/>
            <person name="Cohen L."/>
        </authorList>
    </citation>
    <scope>NUCLEOTIDE SEQUENCE</scope>
    <source>
        <strain evidence="2">CCAC1681</strain>
    </source>
</reference>
<dbReference type="EMBL" id="HBEN01011248">
    <property type="protein sequence ID" value="CAD8446076.1"/>
    <property type="molecule type" value="Transcribed_RNA"/>
</dbReference>
<dbReference type="GO" id="GO:0006606">
    <property type="term" value="P:protein import into nucleus"/>
    <property type="evidence" value="ECO:0007669"/>
    <property type="project" value="TreeGrafter"/>
</dbReference>
<dbReference type="InterPro" id="IPR048364">
    <property type="entry name" value="Hikeshi-like_C"/>
</dbReference>
<feature type="domain" description="Hikeshi-like C-terminal" evidence="1">
    <location>
        <begin position="141"/>
        <end position="195"/>
    </location>
</feature>
<evidence type="ECO:0000259" key="1">
    <source>
        <dbReference type="Pfam" id="PF21057"/>
    </source>
</evidence>
<proteinExistence type="predicted"/>
<dbReference type="PANTHER" id="PTHR12925">
    <property type="entry name" value="HIKESHI FAMILY MEMBER"/>
    <property type="match status" value="1"/>
</dbReference>
<dbReference type="GO" id="GO:0005829">
    <property type="term" value="C:cytosol"/>
    <property type="evidence" value="ECO:0007669"/>
    <property type="project" value="TreeGrafter"/>
</dbReference>
<dbReference type="InterPro" id="IPR031318">
    <property type="entry name" value="OPI10"/>
</dbReference>
<dbReference type="GO" id="GO:0005634">
    <property type="term" value="C:nucleus"/>
    <property type="evidence" value="ECO:0007669"/>
    <property type="project" value="TreeGrafter"/>
</dbReference>
<sequence length="201" mass="21914">MALVHHGAPPDPMVFGAVFVRKSFVIPSTAFVRTDATHWTLDMRQCVGEGGSVADVRDVCLFIPDGSLLDASQALALYVQAGNSAWEYRGCVSNGAPSEVFPLQWPTAADGTIPKNAAIGVGVEPVAELAAKESAKLGSKETFARRVAMDLFRYMESFQAATAVSADHMVVPMNVLDRWFTKFQDKFRRDPDFLTRAAEKD</sequence>
<gene>
    <name evidence="2" type="ORF">MSP1401_LOCUS9333</name>
</gene>